<dbReference type="PANTHER" id="PTHR11552">
    <property type="entry name" value="GLUCOSE-METHANOL-CHOLINE GMC OXIDOREDUCTASE"/>
    <property type="match status" value="1"/>
</dbReference>
<dbReference type="InterPro" id="IPR007867">
    <property type="entry name" value="GMC_OxRtase_C"/>
</dbReference>
<dbReference type="InterPro" id="IPR036188">
    <property type="entry name" value="FAD/NAD-bd_sf"/>
</dbReference>
<accession>A0A7R9KKI3</accession>
<dbReference type="EMBL" id="CAJPIZ010002606">
    <property type="protein sequence ID" value="CAG2105263.1"/>
    <property type="molecule type" value="Genomic_DNA"/>
</dbReference>
<comment type="similarity">
    <text evidence="1">Belongs to the GMC oxidoreductase family.</text>
</comment>
<name>A0A7R9KKI3_9ACAR</name>
<dbReference type="SUPFAM" id="SSF51905">
    <property type="entry name" value="FAD/NAD(P)-binding domain"/>
    <property type="match status" value="1"/>
</dbReference>
<feature type="binding site" evidence="2">
    <location>
        <position position="258"/>
    </location>
    <ligand>
        <name>FAD</name>
        <dbReference type="ChEBI" id="CHEBI:57692"/>
    </ligand>
</feature>
<dbReference type="GO" id="GO:0016614">
    <property type="term" value="F:oxidoreductase activity, acting on CH-OH group of donors"/>
    <property type="evidence" value="ECO:0007669"/>
    <property type="project" value="InterPro"/>
</dbReference>
<reference evidence="4" key="1">
    <citation type="submission" date="2020-11" db="EMBL/GenBank/DDBJ databases">
        <authorList>
            <person name="Tran Van P."/>
        </authorList>
    </citation>
    <scope>NUCLEOTIDE SEQUENCE</scope>
</reference>
<gene>
    <name evidence="4" type="ORF">OSB1V03_LOCUS5272</name>
</gene>
<dbReference type="PANTHER" id="PTHR11552:SF227">
    <property type="entry name" value="GLUCOSE DEHYDROGENASE [FAD, QUINONE]-LIKE PROTEIN"/>
    <property type="match status" value="1"/>
</dbReference>
<evidence type="ECO:0000256" key="2">
    <source>
        <dbReference type="PIRSR" id="PIRSR000137-2"/>
    </source>
</evidence>
<dbReference type="Gene3D" id="3.50.50.60">
    <property type="entry name" value="FAD/NAD(P)-binding domain"/>
    <property type="match status" value="1"/>
</dbReference>
<evidence type="ECO:0000256" key="1">
    <source>
        <dbReference type="ARBA" id="ARBA00010790"/>
    </source>
</evidence>
<sequence length="644" mass="71862">MLFEKTIAMLPAIVPTLMFLLYKGYHRQIPFTTEKFDKEYDYIVVGAGSAGAVVASRLSEDPNVKVLLLEAGGHEVWQSEIPMLAARLQLSEYDWQYKTEPQKYACQGMKEHRSNWPRGKILGGCSAINYMLYVRGNKRDYDYWQSLGNYGWGYDDVFPYFIKSEDNRDPDVLKNGYHGHGGHLTVSTTHYTTPIGGAFLQAAKLFGYPNIDINGARQTGFAVPQGNIRRGARCSTGKAFIRDVRGRHNFHTVIYAHVTKVLFNGHKRAVAVEFDHKGLKHIVYARKEIILSAGAVNSPQLLMLSGIGPRYDLEEFGIPVIVDAPGVGQNLQDHIGVGGLQFHVNAPVSVVQPRVYVAKSFTQWSTLGIGPLTMLGGLDGIGFINTKYANQSDDWPDVEIHFIPSCASSDGGETIRAGMNLKDELFRKVYEPFLYEDSYAYYPVLLRPRSVGWMKLRSANPYDQPILQPNYLKDPYDTKVLVDSLKLSIKMALSGPFQKFKTRIWSRTWYGCEKYKPYSDDYLECLTRSYTATIYHPVGTAKMGPKGDPMAVVDPQLRVYGVSGLRVIDGSIMPQIVSGNTNAPIIMIGEKGADIIKGYLKSPPVRPGEAPIPHYLTLPPEKQKDYAVGPMSQIGKLFGKLGIS</sequence>
<dbReference type="Proteomes" id="UP000759131">
    <property type="component" value="Unassembled WGS sequence"/>
</dbReference>
<keyword evidence="5" id="KW-1185">Reference proteome</keyword>
<dbReference type="OrthoDB" id="269227at2759"/>
<dbReference type="GO" id="GO:0050660">
    <property type="term" value="F:flavin adenine dinucleotide binding"/>
    <property type="evidence" value="ECO:0007669"/>
    <property type="project" value="InterPro"/>
</dbReference>
<feature type="domain" description="Glucose-methanol-choline oxidoreductase N-terminal" evidence="3">
    <location>
        <begin position="294"/>
        <end position="308"/>
    </location>
</feature>
<dbReference type="SUPFAM" id="SSF54373">
    <property type="entry name" value="FAD-linked reductases, C-terminal domain"/>
    <property type="match status" value="1"/>
</dbReference>
<dbReference type="InterPro" id="IPR012132">
    <property type="entry name" value="GMC_OxRdtase"/>
</dbReference>
<proteinExistence type="inferred from homology"/>
<evidence type="ECO:0000259" key="3">
    <source>
        <dbReference type="PROSITE" id="PS00624"/>
    </source>
</evidence>
<protein>
    <recommendedName>
        <fullName evidence="3">Glucose-methanol-choline oxidoreductase N-terminal domain-containing protein</fullName>
    </recommendedName>
</protein>
<dbReference type="PIRSF" id="PIRSF000137">
    <property type="entry name" value="Alcohol_oxidase"/>
    <property type="match status" value="1"/>
</dbReference>
<dbReference type="Pfam" id="PF00732">
    <property type="entry name" value="GMC_oxred_N"/>
    <property type="match status" value="1"/>
</dbReference>
<dbReference type="PROSITE" id="PS00624">
    <property type="entry name" value="GMC_OXRED_2"/>
    <property type="match status" value="1"/>
</dbReference>
<dbReference type="Pfam" id="PF05199">
    <property type="entry name" value="GMC_oxred_C"/>
    <property type="match status" value="1"/>
</dbReference>
<keyword evidence="2" id="KW-0285">Flavoprotein</keyword>
<dbReference type="EMBL" id="OC857181">
    <property type="protein sequence ID" value="CAD7624833.1"/>
    <property type="molecule type" value="Genomic_DNA"/>
</dbReference>
<dbReference type="InterPro" id="IPR000172">
    <property type="entry name" value="GMC_OxRdtase_N"/>
</dbReference>
<evidence type="ECO:0000313" key="4">
    <source>
        <dbReference type="EMBL" id="CAD7624833.1"/>
    </source>
</evidence>
<organism evidence="4">
    <name type="scientific">Medioppia subpectinata</name>
    <dbReference type="NCBI Taxonomy" id="1979941"/>
    <lineage>
        <taxon>Eukaryota</taxon>
        <taxon>Metazoa</taxon>
        <taxon>Ecdysozoa</taxon>
        <taxon>Arthropoda</taxon>
        <taxon>Chelicerata</taxon>
        <taxon>Arachnida</taxon>
        <taxon>Acari</taxon>
        <taxon>Acariformes</taxon>
        <taxon>Sarcoptiformes</taxon>
        <taxon>Oribatida</taxon>
        <taxon>Brachypylina</taxon>
        <taxon>Oppioidea</taxon>
        <taxon>Oppiidae</taxon>
        <taxon>Medioppia</taxon>
    </lineage>
</organism>
<dbReference type="Gene3D" id="3.30.560.10">
    <property type="entry name" value="Glucose Oxidase, domain 3"/>
    <property type="match status" value="1"/>
</dbReference>
<evidence type="ECO:0000313" key="5">
    <source>
        <dbReference type="Proteomes" id="UP000759131"/>
    </source>
</evidence>
<feature type="binding site" evidence="2">
    <location>
        <position position="570"/>
    </location>
    <ligand>
        <name>FAD</name>
        <dbReference type="ChEBI" id="CHEBI:57692"/>
    </ligand>
</feature>
<keyword evidence="2" id="KW-0274">FAD</keyword>
<comment type="cofactor">
    <cofactor evidence="2">
        <name>FAD</name>
        <dbReference type="ChEBI" id="CHEBI:57692"/>
    </cofactor>
</comment>
<dbReference type="AlphaFoldDB" id="A0A7R9KKI3"/>